<dbReference type="NCBIfam" id="NF003417">
    <property type="entry name" value="PRK04813.1"/>
    <property type="match status" value="2"/>
</dbReference>
<comment type="cofactor">
    <cofactor evidence="1">
        <name>pantetheine 4'-phosphate</name>
        <dbReference type="ChEBI" id="CHEBI:47942"/>
    </cofactor>
</comment>
<dbReference type="InterPro" id="IPR001242">
    <property type="entry name" value="Condensation_dom"/>
</dbReference>
<dbReference type="FunFam" id="3.30.300.30:FF:000010">
    <property type="entry name" value="Enterobactin synthetase component F"/>
    <property type="match status" value="2"/>
</dbReference>
<dbReference type="GO" id="GO:0031177">
    <property type="term" value="F:phosphopantetheine binding"/>
    <property type="evidence" value="ECO:0007669"/>
    <property type="project" value="InterPro"/>
</dbReference>
<evidence type="ECO:0000313" key="8">
    <source>
        <dbReference type="Proteomes" id="UP000440498"/>
    </source>
</evidence>
<dbReference type="GO" id="GO:0072330">
    <property type="term" value="P:monocarboxylic acid biosynthetic process"/>
    <property type="evidence" value="ECO:0007669"/>
    <property type="project" value="UniProtKB-ARBA"/>
</dbReference>
<accession>A0A6A7MWJ4</accession>
<dbReference type="InterPro" id="IPR000873">
    <property type="entry name" value="AMP-dep_synth/lig_dom"/>
</dbReference>
<dbReference type="FunFam" id="3.40.50.980:FF:000001">
    <property type="entry name" value="Non-ribosomal peptide synthetase"/>
    <property type="match status" value="2"/>
</dbReference>
<dbReference type="FunFam" id="1.10.1200.10:FF:000005">
    <property type="entry name" value="Nonribosomal peptide synthetase 1"/>
    <property type="match status" value="1"/>
</dbReference>
<evidence type="ECO:0000256" key="3">
    <source>
        <dbReference type="ARBA" id="ARBA00022450"/>
    </source>
</evidence>
<dbReference type="SUPFAM" id="SSF52777">
    <property type="entry name" value="CoA-dependent acyltransferases"/>
    <property type="match status" value="2"/>
</dbReference>
<dbReference type="GO" id="GO:0005829">
    <property type="term" value="C:cytosol"/>
    <property type="evidence" value="ECO:0007669"/>
    <property type="project" value="TreeGrafter"/>
</dbReference>
<dbReference type="Proteomes" id="UP000440498">
    <property type="component" value="Unassembled WGS sequence"/>
</dbReference>
<dbReference type="Pfam" id="PF00550">
    <property type="entry name" value="PP-binding"/>
    <property type="match status" value="2"/>
</dbReference>
<dbReference type="GO" id="GO:0043041">
    <property type="term" value="P:amino acid activation for nonribosomal peptide biosynthetic process"/>
    <property type="evidence" value="ECO:0007669"/>
    <property type="project" value="TreeGrafter"/>
</dbReference>
<dbReference type="SMART" id="SM00823">
    <property type="entry name" value="PKS_PP"/>
    <property type="match status" value="2"/>
</dbReference>
<dbReference type="InterPro" id="IPR010071">
    <property type="entry name" value="AA_adenyl_dom"/>
</dbReference>
<dbReference type="CDD" id="cd19531">
    <property type="entry name" value="LCL_NRPS-like"/>
    <property type="match status" value="1"/>
</dbReference>
<dbReference type="InterPro" id="IPR036736">
    <property type="entry name" value="ACP-like_sf"/>
</dbReference>
<dbReference type="Pfam" id="PF13193">
    <property type="entry name" value="AMP-binding_C"/>
    <property type="match status" value="2"/>
</dbReference>
<dbReference type="NCBIfam" id="TIGR01733">
    <property type="entry name" value="AA-adenyl-dom"/>
    <property type="match status" value="2"/>
</dbReference>
<name>A0A6A7MWJ4_9BURK</name>
<dbReference type="PANTHER" id="PTHR45527">
    <property type="entry name" value="NONRIBOSOMAL PEPTIDE SYNTHETASE"/>
    <property type="match status" value="1"/>
</dbReference>
<dbReference type="FunFam" id="3.30.559.10:FF:000012">
    <property type="entry name" value="Non-ribosomal peptide synthetase"/>
    <property type="match status" value="1"/>
</dbReference>
<keyword evidence="8" id="KW-1185">Reference proteome</keyword>
<proteinExistence type="inferred from homology"/>
<keyword evidence="3" id="KW-0596">Phosphopantetheine</keyword>
<dbReference type="Pfam" id="PF00501">
    <property type="entry name" value="AMP-binding"/>
    <property type="match status" value="2"/>
</dbReference>
<reference evidence="7 8" key="1">
    <citation type="submission" date="2019-10" db="EMBL/GenBank/DDBJ databases">
        <title>Two novel species isolated from a subtropical stream in China.</title>
        <authorList>
            <person name="Lu H."/>
        </authorList>
    </citation>
    <scope>NUCLEOTIDE SEQUENCE [LARGE SCALE GENOMIC DNA]</scope>
    <source>
        <strain evidence="7 8">FT29W</strain>
    </source>
</reference>
<dbReference type="SUPFAM" id="SSF47336">
    <property type="entry name" value="ACP-like"/>
    <property type="match status" value="2"/>
</dbReference>
<feature type="region of interest" description="Disordered" evidence="5">
    <location>
        <begin position="1582"/>
        <end position="1602"/>
    </location>
</feature>
<evidence type="ECO:0000256" key="4">
    <source>
        <dbReference type="ARBA" id="ARBA00022553"/>
    </source>
</evidence>
<dbReference type="Pfam" id="PF00668">
    <property type="entry name" value="Condensation"/>
    <property type="match status" value="1"/>
</dbReference>
<comment type="caution">
    <text evidence="7">The sequence shown here is derived from an EMBL/GenBank/DDBJ whole genome shotgun (WGS) entry which is preliminary data.</text>
</comment>
<dbReference type="PROSITE" id="PS00455">
    <property type="entry name" value="AMP_BINDING"/>
    <property type="match status" value="2"/>
</dbReference>
<dbReference type="InterPro" id="IPR009081">
    <property type="entry name" value="PP-bd_ACP"/>
</dbReference>
<sequence>MVLSNSVLEVPAFQPVPSDYNATTRPYPRDGLVHQVFEQAAAATPDRIAIDCAGRTFSYDDVNRRANQLARRLIALGVQPDQRIALVLDRSAEMVIATLAVLKAGAAYLPLDPATPAERLAAILADATPAAILCDAPIAGQPSTVVQLSLRSEAEHIGRLPTHNPDAAALGLHARHLAYVMYTSGSTGMPKGVMIEHRNVLRLAVNAGFAPLTEADCVAHCANPAFDAATWEIWGALLNGARVLVIAADTLLRPRDFCQALIDGGATALWMTAGLFNEYADELEPAFARLTWLLAGGDVLDARRVAQVLSKPGRPRHLLNGYGPTETTTFATTFAIDAAAAQAGSIPIGRPIGNTQIHILDEQGKPVALGVTGEIHIGGDGVGRGYLNRPELSAERFIADPFSDDPAARLYRSGDLGRWRKDGVVEFVGRNDFQVKLRGFRIELGEIEARLAACDGVREALVLLRGDSPGDKHLIGYLVGAGIDKQAVRERIKAELPAYMLPASLVVLERFPLTVNGKVDRKALPAPEREDAAAGDFEAPQGEHETALAAIWQDLLALRQVGRHDNFFELGGHSLMVLRLVARLRQDLGVELSPRALFEQASLSGMAGLLASAGRASWTPMNASTHDGEAPLSHAQQRLWFLNQLDPAAGLAYNMPVCYRLSGPLNEDALKAALSRIVARHDSLRTSFAAADGVPVQRVAAPGQAAPLLEQDLSYLPPEDQAAARGALYAAEIARPFDLASGPLFRALLLRLAPENHELLLIQHHIISDGWSMGVIKEELATLYGAYLEGRADPLPPLPLQYADYAAWQRRPEQTAALQRQLAYWRSHLEGAPALLELPGDRPRPERQSYRGSRVAFALDADAASALRSLALRHNATLFMVLLAGWSCLLSRMSGQFDIVVGTPVANRSRPELEAMIGFFVNTLALRVRLDDNPTVAQILSGVRSATLSAYEHQELPFDHLVEALNPPRSMAYGPLFQTVVALDNTARDNGAPLSGLNLEPAPLPHSTTHFDLSLLVADNGVGVAGYLEYASDLFNHTSVQQLGDSLKSMLAAMAAGDTQTLSRLPLLSAPARARLLKAFNPAPTAYPHDALVHQLFEQAAAANPDAIAIEHAGQRIAYGDLDRRANQLAHELLARGLQPEDRVALVFERSPLLIVAMLAVLKAGGAYVPLEADTPPPRIVQILGDSATRLVLCAQPLDGLDSGCPQLALAGADDAARVSARPVHNPCVTGLHARNLAYVMYTSGSTGVPKGVMIEHRNILRLVVNSGYAPLAAHDRVAHCANPAFDAATWEIWGALLNGARVVVIDSATVLRPQAFNQALLDGGVTALWLTVGLFNQYADDLEPAFAALACLLVGGDVLDARRIAHVLGKARRPKRLLNGYGPTETTTFATTFEIGAAAANARSIPIGKPIANTTVYILDQESQPVPPGVAGEIWIGGDGVARGYMNRPEQTAERFIRDPFSTDPEARLYRSGDLGRWKADGNIEFIGRNDSQVKLRGFRIELGEIEARLAGCAGVREALVLLREDSPGDKRLVAYLTATQGAILDTAAIRDQVRAVLPAYMVPAILLPLERLPLTPNGKVDRRALPAPQATPMRNDTSTPLNDEEAALAEHWRELLRQPHINAEDSFFDLGGHSLLAARLVARIEQQHGIEFPLGAVFEAPQLRQMAARIAIERANCQPDVLHQLLQQLDNLSDAQASAQLHRTASQ</sequence>
<dbReference type="PROSITE" id="PS00012">
    <property type="entry name" value="PHOSPHOPANTETHEINE"/>
    <property type="match status" value="2"/>
</dbReference>
<evidence type="ECO:0000256" key="1">
    <source>
        <dbReference type="ARBA" id="ARBA00001957"/>
    </source>
</evidence>
<feature type="domain" description="Carrier" evidence="6">
    <location>
        <begin position="539"/>
        <end position="614"/>
    </location>
</feature>
<dbReference type="Gene3D" id="1.10.1200.10">
    <property type="entry name" value="ACP-like"/>
    <property type="match status" value="2"/>
</dbReference>
<dbReference type="PANTHER" id="PTHR45527:SF1">
    <property type="entry name" value="FATTY ACID SYNTHASE"/>
    <property type="match status" value="1"/>
</dbReference>
<dbReference type="CDD" id="cd12117">
    <property type="entry name" value="A_NRPS_Srf_like"/>
    <property type="match status" value="2"/>
</dbReference>
<dbReference type="InterPro" id="IPR045851">
    <property type="entry name" value="AMP-bd_C_sf"/>
</dbReference>
<keyword evidence="4" id="KW-0597">Phosphoprotein</keyword>
<dbReference type="GO" id="GO:0009239">
    <property type="term" value="P:enterobactin biosynthetic process"/>
    <property type="evidence" value="ECO:0007669"/>
    <property type="project" value="TreeGrafter"/>
</dbReference>
<dbReference type="InterPro" id="IPR020806">
    <property type="entry name" value="PKS_PP-bd"/>
</dbReference>
<dbReference type="PROSITE" id="PS50075">
    <property type="entry name" value="CARRIER"/>
    <property type="match status" value="2"/>
</dbReference>
<dbReference type="FunFam" id="3.40.50.12780:FF:000012">
    <property type="entry name" value="Non-ribosomal peptide synthetase"/>
    <property type="match status" value="1"/>
</dbReference>
<comment type="similarity">
    <text evidence="2">Belongs to the ATP-dependent AMP-binding enzyme family.</text>
</comment>
<dbReference type="InterPro" id="IPR023213">
    <property type="entry name" value="CAT-like_dom_sf"/>
</dbReference>
<evidence type="ECO:0000256" key="5">
    <source>
        <dbReference type="SAM" id="MobiDB-lite"/>
    </source>
</evidence>
<dbReference type="Gene3D" id="3.30.559.30">
    <property type="entry name" value="Nonribosomal peptide synthetase, condensation domain"/>
    <property type="match status" value="1"/>
</dbReference>
<protein>
    <submittedName>
        <fullName evidence="7">Amino acid adenylation domain-containing protein</fullName>
    </submittedName>
</protein>
<dbReference type="GO" id="GO:0047527">
    <property type="term" value="F:2,3-dihydroxybenzoate-serine ligase activity"/>
    <property type="evidence" value="ECO:0007669"/>
    <property type="project" value="TreeGrafter"/>
</dbReference>
<organism evidence="7 8">
    <name type="scientific">Rugamonas aquatica</name>
    <dbReference type="NCBI Taxonomy" id="2743357"/>
    <lineage>
        <taxon>Bacteria</taxon>
        <taxon>Pseudomonadati</taxon>
        <taxon>Pseudomonadota</taxon>
        <taxon>Betaproteobacteria</taxon>
        <taxon>Burkholderiales</taxon>
        <taxon>Oxalobacteraceae</taxon>
        <taxon>Telluria group</taxon>
        <taxon>Rugamonas</taxon>
    </lineage>
</organism>
<dbReference type="GO" id="GO:0009366">
    <property type="term" value="C:enterobactin synthetase complex"/>
    <property type="evidence" value="ECO:0007669"/>
    <property type="project" value="TreeGrafter"/>
</dbReference>
<dbReference type="FunFam" id="2.30.38.10:FF:000001">
    <property type="entry name" value="Non-ribosomal peptide synthetase PvdI"/>
    <property type="match status" value="2"/>
</dbReference>
<dbReference type="FunFam" id="1.10.1200.10:FF:000016">
    <property type="entry name" value="Non-ribosomal peptide synthase"/>
    <property type="match status" value="1"/>
</dbReference>
<dbReference type="Gene3D" id="3.30.559.10">
    <property type="entry name" value="Chloramphenicol acetyltransferase-like domain"/>
    <property type="match status" value="1"/>
</dbReference>
<dbReference type="SUPFAM" id="SSF56801">
    <property type="entry name" value="Acetyl-CoA synthetase-like"/>
    <property type="match status" value="2"/>
</dbReference>
<gene>
    <name evidence="7" type="ORF">GEV02_01890</name>
</gene>
<dbReference type="InterPro" id="IPR006162">
    <property type="entry name" value="Ppantetheine_attach_site"/>
</dbReference>
<evidence type="ECO:0000256" key="2">
    <source>
        <dbReference type="ARBA" id="ARBA00006432"/>
    </source>
</evidence>
<evidence type="ECO:0000313" key="7">
    <source>
        <dbReference type="EMBL" id="MQA36888.1"/>
    </source>
</evidence>
<dbReference type="InterPro" id="IPR020845">
    <property type="entry name" value="AMP-binding_CS"/>
</dbReference>
<dbReference type="EMBL" id="WHUG01000001">
    <property type="protein sequence ID" value="MQA36888.1"/>
    <property type="molecule type" value="Genomic_DNA"/>
</dbReference>
<dbReference type="InterPro" id="IPR025110">
    <property type="entry name" value="AMP-bd_C"/>
</dbReference>
<dbReference type="Gene3D" id="3.40.50.980">
    <property type="match status" value="4"/>
</dbReference>
<feature type="domain" description="Carrier" evidence="6">
    <location>
        <begin position="1601"/>
        <end position="1676"/>
    </location>
</feature>
<evidence type="ECO:0000259" key="6">
    <source>
        <dbReference type="PROSITE" id="PS50075"/>
    </source>
</evidence>
<dbReference type="Gene3D" id="3.30.300.30">
    <property type="match status" value="2"/>
</dbReference>
<dbReference type="Gene3D" id="2.30.38.10">
    <property type="entry name" value="Luciferase, Domain 3"/>
    <property type="match status" value="2"/>
</dbReference>